<reference evidence="2" key="1">
    <citation type="submission" date="2014-09" db="EMBL/GenBank/DDBJ databases">
        <authorList>
            <person name="Magalhaes I.L.F."/>
            <person name="Oliveira U."/>
            <person name="Santos F.R."/>
            <person name="Vidigal T.H.D.A."/>
            <person name="Brescovit A.D."/>
            <person name="Santos A.J."/>
        </authorList>
    </citation>
    <scope>NUCLEOTIDE SEQUENCE</scope>
    <source>
        <tissue evidence="2">Shoot tissue taken approximately 20 cm above the soil surface</tissue>
    </source>
</reference>
<name>A0A0A8ZRM3_ARUDO</name>
<evidence type="ECO:0000256" key="1">
    <source>
        <dbReference type="SAM" id="MobiDB-lite"/>
    </source>
</evidence>
<proteinExistence type="predicted"/>
<evidence type="ECO:0000313" key="2">
    <source>
        <dbReference type="EMBL" id="JAD37477.1"/>
    </source>
</evidence>
<feature type="compositionally biased region" description="Gly residues" evidence="1">
    <location>
        <begin position="197"/>
        <end position="220"/>
    </location>
</feature>
<protein>
    <submittedName>
        <fullName evidence="2">Uncharacterized protein</fullName>
    </submittedName>
</protein>
<sequence>MEELPGHVHIPSLPETINAHIVQHNIRLEAAPLHLIHQRQRALDVPLTGQRPHQSREQRHTHLVPNLLHLPQQLQRALGPSRLRQRADEHRVRRERRAELEPPHDPDRALGVVEAAGADQGGDEVGAGGVGDAVPEDAHLLEDLLQCREVVGEEREDRVVGVGGERVGGGGGGGEEEEGGSEGGALEGAEDGDDGVRGGSRGGGEGGGYGAGEVGCPGRGGGEEAEEIGDEWVGVVRR</sequence>
<feature type="compositionally biased region" description="Gly residues" evidence="1">
    <location>
        <begin position="162"/>
        <end position="173"/>
    </location>
</feature>
<accession>A0A0A8ZRM3</accession>
<reference evidence="2" key="2">
    <citation type="journal article" date="2015" name="Data Brief">
        <title>Shoot transcriptome of the giant reed, Arundo donax.</title>
        <authorList>
            <person name="Barrero R.A."/>
            <person name="Guerrero F.D."/>
            <person name="Moolhuijzen P."/>
            <person name="Goolsby J.A."/>
            <person name="Tidwell J."/>
            <person name="Bellgard S.E."/>
            <person name="Bellgard M.I."/>
        </authorList>
    </citation>
    <scope>NUCLEOTIDE SEQUENCE</scope>
    <source>
        <tissue evidence="2">Shoot tissue taken approximately 20 cm above the soil surface</tissue>
    </source>
</reference>
<dbReference type="EMBL" id="GBRH01260418">
    <property type="protein sequence ID" value="JAD37477.1"/>
    <property type="molecule type" value="Transcribed_RNA"/>
</dbReference>
<dbReference type="AlphaFoldDB" id="A0A0A8ZRM3"/>
<organism evidence="2">
    <name type="scientific">Arundo donax</name>
    <name type="common">Giant reed</name>
    <name type="synonym">Donax arundinaceus</name>
    <dbReference type="NCBI Taxonomy" id="35708"/>
    <lineage>
        <taxon>Eukaryota</taxon>
        <taxon>Viridiplantae</taxon>
        <taxon>Streptophyta</taxon>
        <taxon>Embryophyta</taxon>
        <taxon>Tracheophyta</taxon>
        <taxon>Spermatophyta</taxon>
        <taxon>Magnoliopsida</taxon>
        <taxon>Liliopsida</taxon>
        <taxon>Poales</taxon>
        <taxon>Poaceae</taxon>
        <taxon>PACMAD clade</taxon>
        <taxon>Arundinoideae</taxon>
        <taxon>Arundineae</taxon>
        <taxon>Arundo</taxon>
    </lineage>
</organism>
<feature type="region of interest" description="Disordered" evidence="1">
    <location>
        <begin position="77"/>
        <end position="109"/>
    </location>
</feature>
<feature type="compositionally biased region" description="Basic and acidic residues" evidence="1">
    <location>
        <begin position="85"/>
        <end position="108"/>
    </location>
</feature>
<feature type="region of interest" description="Disordered" evidence="1">
    <location>
        <begin position="162"/>
        <end position="238"/>
    </location>
</feature>